<comment type="caution">
    <text evidence="1">The sequence shown here is derived from an EMBL/GenBank/DDBJ whole genome shotgun (WGS) entry which is preliminary data.</text>
</comment>
<evidence type="ECO:0000313" key="2">
    <source>
        <dbReference type="Proteomes" id="UP000696184"/>
    </source>
</evidence>
<name>A0ABS0U9Y0_9GAMM</name>
<sequence>MGDVGDDFRMWREELKRRKDERRSVNKEKLRQIDISYSIGNSGTIHFKTPQGKVLFYPSVNKYQHKQTVKLGSLEAAVNLAKKLGAK</sequence>
<keyword evidence="2" id="KW-1185">Reference proteome</keyword>
<gene>
    <name evidence="1" type="ORF">H8A87_18925</name>
</gene>
<protein>
    <recommendedName>
        <fullName evidence="3">HicA-like toxin</fullName>
    </recommendedName>
</protein>
<evidence type="ECO:0008006" key="3">
    <source>
        <dbReference type="Google" id="ProtNLM"/>
    </source>
</evidence>
<accession>A0ABS0U9Y0</accession>
<reference evidence="1 2" key="1">
    <citation type="submission" date="2020-08" db="EMBL/GenBank/DDBJ databases">
        <title>Description of Xenorhabdus lircayensis sp. nov., the symbiotic bacterium associated with the entomopathogenic nematode Steirnernema unicornum.</title>
        <authorList>
            <person name="Castaneda-Alvarez C."/>
            <person name="Prodan S."/>
            <person name="Zamorano A."/>
            <person name="San-Blas E."/>
            <person name="Aballay E."/>
        </authorList>
    </citation>
    <scope>NUCLEOTIDE SEQUENCE [LARGE SCALE GENOMIC DNA]</scope>
    <source>
        <strain evidence="1 2">VLS</strain>
    </source>
</reference>
<evidence type="ECO:0000313" key="1">
    <source>
        <dbReference type="EMBL" id="MBI6550699.1"/>
    </source>
</evidence>
<dbReference type="EMBL" id="JACOII010000076">
    <property type="protein sequence ID" value="MBI6550699.1"/>
    <property type="molecule type" value="Genomic_DNA"/>
</dbReference>
<organism evidence="1 2">
    <name type="scientific">Xenorhabdus lircayensis</name>
    <dbReference type="NCBI Taxonomy" id="2763499"/>
    <lineage>
        <taxon>Bacteria</taxon>
        <taxon>Pseudomonadati</taxon>
        <taxon>Pseudomonadota</taxon>
        <taxon>Gammaproteobacteria</taxon>
        <taxon>Enterobacterales</taxon>
        <taxon>Morganellaceae</taxon>
        <taxon>Xenorhabdus</taxon>
    </lineage>
</organism>
<dbReference type="Proteomes" id="UP000696184">
    <property type="component" value="Unassembled WGS sequence"/>
</dbReference>
<dbReference type="RefSeq" id="WP_198691441.1">
    <property type="nucleotide sequence ID" value="NZ_CAWPUD010000078.1"/>
</dbReference>
<proteinExistence type="predicted"/>